<protein>
    <submittedName>
        <fullName evidence="2">Uncharacterized protein</fullName>
    </submittedName>
</protein>
<feature type="compositionally biased region" description="Basic residues" evidence="1">
    <location>
        <begin position="73"/>
        <end position="84"/>
    </location>
</feature>
<proteinExistence type="predicted"/>
<gene>
    <name evidence="2" type="ORF">Tci_897596</name>
</gene>
<feature type="compositionally biased region" description="Polar residues" evidence="1">
    <location>
        <begin position="92"/>
        <end position="101"/>
    </location>
</feature>
<organism evidence="2">
    <name type="scientific">Tanacetum cinerariifolium</name>
    <name type="common">Dalmatian daisy</name>
    <name type="synonym">Chrysanthemum cinerariifolium</name>
    <dbReference type="NCBI Taxonomy" id="118510"/>
    <lineage>
        <taxon>Eukaryota</taxon>
        <taxon>Viridiplantae</taxon>
        <taxon>Streptophyta</taxon>
        <taxon>Embryophyta</taxon>
        <taxon>Tracheophyta</taxon>
        <taxon>Spermatophyta</taxon>
        <taxon>Magnoliopsida</taxon>
        <taxon>eudicotyledons</taxon>
        <taxon>Gunneridae</taxon>
        <taxon>Pentapetalae</taxon>
        <taxon>asterids</taxon>
        <taxon>campanulids</taxon>
        <taxon>Asterales</taxon>
        <taxon>Asteraceae</taxon>
        <taxon>Asteroideae</taxon>
        <taxon>Anthemideae</taxon>
        <taxon>Anthemidinae</taxon>
        <taxon>Tanacetum</taxon>
    </lineage>
</organism>
<sequence>MMYPPPAQVYSPLRKDMSWTGLPEFADDTVTDYSRPTPNMIHQKVTQVISKTVIMSKPMIKFVKAADSPKLIKTNKTKTARKSPIKYAEMYRNTSKSPKVR</sequence>
<reference evidence="2" key="1">
    <citation type="journal article" date="2019" name="Sci. Rep.">
        <title>Draft genome of Tanacetum cinerariifolium, the natural source of mosquito coil.</title>
        <authorList>
            <person name="Yamashiro T."/>
            <person name="Shiraishi A."/>
            <person name="Satake H."/>
            <person name="Nakayama K."/>
        </authorList>
    </citation>
    <scope>NUCLEOTIDE SEQUENCE</scope>
</reference>
<feature type="non-terminal residue" evidence="2">
    <location>
        <position position="101"/>
    </location>
</feature>
<evidence type="ECO:0000313" key="2">
    <source>
        <dbReference type="EMBL" id="GFD25627.1"/>
    </source>
</evidence>
<comment type="caution">
    <text evidence="2">The sequence shown here is derived from an EMBL/GenBank/DDBJ whole genome shotgun (WGS) entry which is preliminary data.</text>
</comment>
<accession>A0A699USK1</accession>
<feature type="region of interest" description="Disordered" evidence="1">
    <location>
        <begin position="73"/>
        <end position="101"/>
    </location>
</feature>
<dbReference type="EMBL" id="BKCJ011362167">
    <property type="protein sequence ID" value="GFD25627.1"/>
    <property type="molecule type" value="Genomic_DNA"/>
</dbReference>
<evidence type="ECO:0000256" key="1">
    <source>
        <dbReference type="SAM" id="MobiDB-lite"/>
    </source>
</evidence>
<dbReference type="AlphaFoldDB" id="A0A699USK1"/>
<name>A0A699USK1_TANCI</name>